<name>A0AAV4EPZ2_9GAST</name>
<comment type="caution">
    <text evidence="2">The sequence shown here is derived from an EMBL/GenBank/DDBJ whole genome shotgun (WGS) entry which is preliminary data.</text>
</comment>
<protein>
    <submittedName>
        <fullName evidence="2">Uncharacterized protein</fullName>
    </submittedName>
</protein>
<evidence type="ECO:0000313" key="2">
    <source>
        <dbReference type="EMBL" id="GFR62754.1"/>
    </source>
</evidence>
<reference evidence="2 3" key="1">
    <citation type="journal article" date="2021" name="Elife">
        <title>Chloroplast acquisition without the gene transfer in kleptoplastic sea slugs, Plakobranchus ocellatus.</title>
        <authorList>
            <person name="Maeda T."/>
            <person name="Takahashi S."/>
            <person name="Yoshida T."/>
            <person name="Shimamura S."/>
            <person name="Takaki Y."/>
            <person name="Nagai Y."/>
            <person name="Toyoda A."/>
            <person name="Suzuki Y."/>
            <person name="Arimoto A."/>
            <person name="Ishii H."/>
            <person name="Satoh N."/>
            <person name="Nishiyama T."/>
            <person name="Hasebe M."/>
            <person name="Maruyama T."/>
            <person name="Minagawa J."/>
            <person name="Obokata J."/>
            <person name="Shigenobu S."/>
        </authorList>
    </citation>
    <scope>NUCLEOTIDE SEQUENCE [LARGE SCALE GENOMIC DNA]</scope>
</reference>
<proteinExistence type="predicted"/>
<keyword evidence="3" id="KW-1185">Reference proteome</keyword>
<accession>A0AAV4EPZ2</accession>
<evidence type="ECO:0000256" key="1">
    <source>
        <dbReference type="SAM" id="MobiDB-lite"/>
    </source>
</evidence>
<feature type="region of interest" description="Disordered" evidence="1">
    <location>
        <begin position="57"/>
        <end position="82"/>
    </location>
</feature>
<dbReference type="Proteomes" id="UP000762676">
    <property type="component" value="Unassembled WGS sequence"/>
</dbReference>
<evidence type="ECO:0000313" key="3">
    <source>
        <dbReference type="Proteomes" id="UP000762676"/>
    </source>
</evidence>
<organism evidence="2 3">
    <name type="scientific">Elysia marginata</name>
    <dbReference type="NCBI Taxonomy" id="1093978"/>
    <lineage>
        <taxon>Eukaryota</taxon>
        <taxon>Metazoa</taxon>
        <taxon>Spiralia</taxon>
        <taxon>Lophotrochozoa</taxon>
        <taxon>Mollusca</taxon>
        <taxon>Gastropoda</taxon>
        <taxon>Heterobranchia</taxon>
        <taxon>Euthyneura</taxon>
        <taxon>Panpulmonata</taxon>
        <taxon>Sacoglossa</taxon>
        <taxon>Placobranchoidea</taxon>
        <taxon>Plakobranchidae</taxon>
        <taxon>Elysia</taxon>
    </lineage>
</organism>
<dbReference type="AlphaFoldDB" id="A0AAV4EPZ2"/>
<dbReference type="EMBL" id="BMAT01007355">
    <property type="protein sequence ID" value="GFR62754.1"/>
    <property type="molecule type" value="Genomic_DNA"/>
</dbReference>
<gene>
    <name evidence="2" type="ORF">ElyMa_003589100</name>
</gene>
<sequence length="82" mass="8936">MIPSVQIGLTKFWDALPEMTKNKLWGQRRGGVNIIGKARETRPGLLDSKLADSRQALSSEKDGTVKGNAQFGEVYGTEGSDK</sequence>